<accession>A0A061B245</accession>
<name>A0A061B245_CYBFA</name>
<evidence type="ECO:0000313" key="4">
    <source>
        <dbReference type="Proteomes" id="UP000189513"/>
    </source>
</evidence>
<dbReference type="AlphaFoldDB" id="A0A061B245"/>
<keyword evidence="4" id="KW-1185">Reference proteome</keyword>
<dbReference type="VEuPathDB" id="FungiDB:BON22_1218"/>
<dbReference type="EMBL" id="LK052891">
    <property type="protein sequence ID" value="CDR41073.1"/>
    <property type="molecule type" value="Genomic_DNA"/>
</dbReference>
<dbReference type="Proteomes" id="UP000189513">
    <property type="component" value="Unassembled WGS sequence"/>
</dbReference>
<dbReference type="EMBL" id="MPUK01000002">
    <property type="protein sequence ID" value="ONH68836.1"/>
    <property type="molecule type" value="Genomic_DNA"/>
</dbReference>
<feature type="compositionally biased region" description="Basic and acidic residues" evidence="1">
    <location>
        <begin position="23"/>
        <end position="42"/>
    </location>
</feature>
<evidence type="ECO:0000313" key="3">
    <source>
        <dbReference type="EMBL" id="ONH68836.1"/>
    </source>
</evidence>
<evidence type="ECO:0000313" key="2">
    <source>
        <dbReference type="EMBL" id="CDR41073.1"/>
    </source>
</evidence>
<organism evidence="2">
    <name type="scientific">Cyberlindnera fabianii</name>
    <name type="common">Yeast</name>
    <name type="synonym">Hansenula fabianii</name>
    <dbReference type="NCBI Taxonomy" id="36022"/>
    <lineage>
        <taxon>Eukaryota</taxon>
        <taxon>Fungi</taxon>
        <taxon>Dikarya</taxon>
        <taxon>Ascomycota</taxon>
        <taxon>Saccharomycotina</taxon>
        <taxon>Saccharomycetes</taxon>
        <taxon>Phaffomycetales</taxon>
        <taxon>Phaffomycetaceae</taxon>
        <taxon>Cyberlindnera</taxon>
    </lineage>
</organism>
<protein>
    <submittedName>
        <fullName evidence="2">CYFA0S06e01090g1_1</fullName>
    </submittedName>
</protein>
<proteinExistence type="predicted"/>
<sequence length="95" mass="10251">MSAATENVEKKVEETTTPTVEATENKAEQVTDEAKETAESTENKTSTGVAGVKDEIINAATEAKDEFSKAKTTEDKKNVFKKLFAKVKGVVAKIN</sequence>
<reference evidence="4" key="2">
    <citation type="journal article" date="2017" name="Genome Announc.">
        <title>Genome sequences of Cyberlindnera fabianii 65, Pichia kudriavzevii 129, and Saccharomyces cerevisiae 131 isolated from fermented masau fruits in Zimbabwe.</title>
        <authorList>
            <person name="van Rijswijck I.M.H."/>
            <person name="Derks M.F.L."/>
            <person name="Abee T."/>
            <person name="de Ridder D."/>
            <person name="Smid E.J."/>
        </authorList>
    </citation>
    <scope>NUCLEOTIDE SEQUENCE [LARGE SCALE GENOMIC DNA]</scope>
    <source>
        <strain evidence="4">65</strain>
    </source>
</reference>
<feature type="region of interest" description="Disordered" evidence="1">
    <location>
        <begin position="1"/>
        <end position="49"/>
    </location>
</feature>
<evidence type="ECO:0000256" key="1">
    <source>
        <dbReference type="SAM" id="MobiDB-lite"/>
    </source>
</evidence>
<gene>
    <name evidence="3" type="ORF">BON22_1218</name>
    <name evidence="2" type="ORF">CYFA0S_06e01090g</name>
</gene>
<reference evidence="2" key="1">
    <citation type="journal article" date="2014" name="Genome Announc.">
        <title>Genome sequence of the yeast Cyberlindnera fabianii (Hansenula fabianii).</title>
        <authorList>
            <person name="Freel K.C."/>
            <person name="Sarilar V."/>
            <person name="Neuveglise C."/>
            <person name="Devillers H."/>
            <person name="Friedrich A."/>
            <person name="Schacherer J."/>
        </authorList>
    </citation>
    <scope>NUCLEOTIDE SEQUENCE</scope>
    <source>
        <strain evidence="2">YJS4271</strain>
    </source>
</reference>
<reference evidence="3" key="3">
    <citation type="submission" date="2017-01" db="EMBL/GenBank/DDBJ databases">
        <authorList>
            <person name="Mah S.A."/>
            <person name="Swanson W.J."/>
            <person name="Moy G.W."/>
            <person name="Vacquier V.D."/>
        </authorList>
    </citation>
    <scope>NUCLEOTIDE SEQUENCE [LARGE SCALE GENOMIC DNA]</scope>
    <source>
        <strain evidence="3">65</strain>
    </source>
</reference>